<protein>
    <submittedName>
        <fullName evidence="3">SCP domain-containing protein</fullName>
    </submittedName>
</protein>
<reference evidence="1 2" key="1">
    <citation type="submission" date="2018-11" db="EMBL/GenBank/DDBJ databases">
        <authorList>
            <consortium name="Pathogen Informatics"/>
        </authorList>
    </citation>
    <scope>NUCLEOTIDE SEQUENCE [LARGE SCALE GENOMIC DNA]</scope>
</reference>
<organism evidence="1">
    <name type="scientific">Heligmosomoides polygyrus</name>
    <name type="common">Parasitic roundworm</name>
    <dbReference type="NCBI Taxonomy" id="6339"/>
    <lineage>
        <taxon>Eukaryota</taxon>
        <taxon>Metazoa</taxon>
        <taxon>Ecdysozoa</taxon>
        <taxon>Nematoda</taxon>
        <taxon>Chromadorea</taxon>
        <taxon>Rhabditida</taxon>
        <taxon>Rhabditina</taxon>
        <taxon>Rhabditomorpha</taxon>
        <taxon>Strongyloidea</taxon>
        <taxon>Heligmosomidae</taxon>
        <taxon>Heligmosomoides</taxon>
    </lineage>
</organism>
<dbReference type="WBParaSite" id="HPBE_0000019401-mRNA-1">
    <property type="protein sequence ID" value="HPBE_0000019401-mRNA-1"/>
    <property type="gene ID" value="HPBE_0000019401"/>
</dbReference>
<gene>
    <name evidence="1" type="ORF">HPBE_LOCUS195</name>
</gene>
<evidence type="ECO:0000313" key="2">
    <source>
        <dbReference type="Proteomes" id="UP000050761"/>
    </source>
</evidence>
<dbReference type="OrthoDB" id="5877612at2759"/>
<dbReference type="EMBL" id="UZAH01000126">
    <property type="protein sequence ID" value="VDO18577.1"/>
    <property type="molecule type" value="Genomic_DNA"/>
</dbReference>
<dbReference type="Proteomes" id="UP000050761">
    <property type="component" value="Unassembled WGS sequence"/>
</dbReference>
<name>A0A3P7U7W5_HELPZ</name>
<evidence type="ECO:0000313" key="1">
    <source>
        <dbReference type="EMBL" id="VDO18577.1"/>
    </source>
</evidence>
<evidence type="ECO:0000313" key="3">
    <source>
        <dbReference type="WBParaSite" id="HPBE_0000019401-mRNA-1"/>
    </source>
</evidence>
<dbReference type="Gene3D" id="3.40.33.10">
    <property type="entry name" value="CAP"/>
    <property type="match status" value="1"/>
</dbReference>
<proteinExistence type="predicted"/>
<sequence length="272" mass="30865">MFEEVLLQDMEPTEDGWIWDCNLEKRARDSDLARAIYPATNMEQYPYMGYCVLICFAATPLVDGDYAHGGTIIGVEPPAKCYLDHFLKNVIMKFFKDLRTSIAEGRYFHGYDLGGPGTVYGLNWDCNLEKRAREYKLAEATNPADVMANYPTRGWTVAQRQFTANPKTNEVSLMLRDMLSSQGGSKLCLLAYPFISRVGCSTYVHKYTNRTAVMRIGCIYDSKPPNDFKIVPLTEEKNSTYCKSDDDCTHIPESKCRDKLCIAPPYSYVNGH</sequence>
<dbReference type="InterPro" id="IPR035940">
    <property type="entry name" value="CAP_sf"/>
</dbReference>
<keyword evidence="2" id="KW-1185">Reference proteome</keyword>
<accession>A0A3P7U7W5</accession>
<dbReference type="AlphaFoldDB" id="A0A3P7U7W5"/>
<reference evidence="3" key="2">
    <citation type="submission" date="2019-09" db="UniProtKB">
        <authorList>
            <consortium name="WormBaseParasite"/>
        </authorList>
    </citation>
    <scope>IDENTIFICATION</scope>
</reference>